<dbReference type="Pfam" id="PF00665">
    <property type="entry name" value="rve"/>
    <property type="match status" value="1"/>
</dbReference>
<evidence type="ECO:0000259" key="2">
    <source>
        <dbReference type="PROSITE" id="PS50994"/>
    </source>
</evidence>
<feature type="compositionally biased region" description="Low complexity" evidence="1">
    <location>
        <begin position="14"/>
        <end position="44"/>
    </location>
</feature>
<dbReference type="PROSITE" id="PS50994">
    <property type="entry name" value="INTEGRASE"/>
    <property type="match status" value="1"/>
</dbReference>
<feature type="compositionally biased region" description="Polar residues" evidence="1">
    <location>
        <begin position="45"/>
        <end position="65"/>
    </location>
</feature>
<dbReference type="Pfam" id="PF25597">
    <property type="entry name" value="SH3_retrovirus"/>
    <property type="match status" value="1"/>
</dbReference>
<name>A0A8T2AYW9_9BRAS</name>
<dbReference type="Pfam" id="PF14244">
    <property type="entry name" value="Retrotran_gag_3"/>
    <property type="match status" value="1"/>
</dbReference>
<accession>A0A8T2AYW9</accession>
<feature type="region of interest" description="Disordered" evidence="1">
    <location>
        <begin position="1"/>
        <end position="67"/>
    </location>
</feature>
<feature type="domain" description="Integrase catalytic" evidence="2">
    <location>
        <begin position="600"/>
        <end position="763"/>
    </location>
</feature>
<gene>
    <name evidence="3" type="ORF">ISN45_Aa03g036590</name>
</gene>
<organism evidence="3 4">
    <name type="scientific">Arabidopsis thaliana x Arabidopsis arenosa</name>
    <dbReference type="NCBI Taxonomy" id="1240361"/>
    <lineage>
        <taxon>Eukaryota</taxon>
        <taxon>Viridiplantae</taxon>
        <taxon>Streptophyta</taxon>
        <taxon>Embryophyta</taxon>
        <taxon>Tracheophyta</taxon>
        <taxon>Spermatophyta</taxon>
        <taxon>Magnoliopsida</taxon>
        <taxon>eudicotyledons</taxon>
        <taxon>Gunneridae</taxon>
        <taxon>Pentapetalae</taxon>
        <taxon>rosids</taxon>
        <taxon>malvids</taxon>
        <taxon>Brassicales</taxon>
        <taxon>Brassicaceae</taxon>
        <taxon>Camelineae</taxon>
        <taxon>Arabidopsis</taxon>
    </lineage>
</organism>
<dbReference type="PANTHER" id="PTHR11439:SF494">
    <property type="entry name" value="CYSTEINE-RICH RLK (RECEPTOR-LIKE PROTEIN KINASE) 8"/>
    <property type="match status" value="1"/>
</dbReference>
<dbReference type="InterPro" id="IPR013103">
    <property type="entry name" value="RVT_2"/>
</dbReference>
<dbReference type="InterPro" id="IPR054722">
    <property type="entry name" value="PolX-like_BBD"/>
</dbReference>
<dbReference type="Pfam" id="PF22936">
    <property type="entry name" value="Pol_BBD"/>
    <property type="match status" value="1"/>
</dbReference>
<dbReference type="InterPro" id="IPR005162">
    <property type="entry name" value="Retrotrans_gag_dom"/>
</dbReference>
<dbReference type="Proteomes" id="UP000694240">
    <property type="component" value="Chromosome 8"/>
</dbReference>
<dbReference type="EMBL" id="JAEFBK010000008">
    <property type="protein sequence ID" value="KAG7579521.1"/>
    <property type="molecule type" value="Genomic_DNA"/>
</dbReference>
<proteinExistence type="predicted"/>
<dbReference type="Pfam" id="PF07727">
    <property type="entry name" value="RVT_2"/>
    <property type="match status" value="1"/>
</dbReference>
<protein>
    <submittedName>
        <fullName evidence="3">Integrase catalytic core</fullName>
    </submittedName>
</protein>
<dbReference type="GO" id="GO:0015074">
    <property type="term" value="P:DNA integration"/>
    <property type="evidence" value="ECO:0007669"/>
    <property type="project" value="InterPro"/>
</dbReference>
<comment type="caution">
    <text evidence="3">The sequence shown here is derived from an EMBL/GenBank/DDBJ whole genome shotgun (WGS) entry which is preliminary data.</text>
</comment>
<sequence length="1319" mass="147222">MVSGVRVTRKSARSKASASSAARKTSRSTDVTDSPPDSPPVATSRVTGASRVTASSGSEDPTQSPFYMHHADHPGLNIISHRLDETNYGDWSVAMRISLDAKNKLCFIDGSLPRPLESDGNFRLWSRCNSMVKSWLLNSVSPQIYRSILRMNDAADIWRDLFSRFHLTNLPRTYNLTQEIQDLRQGSMSLSEYYTLLKTLWDQLDSTEDLDAPCTCGKATRLQQKAERAKIVKFLAGLNESYAIVRRQIIAKKALPSLAEVYNILDQDNSQKSFSNVVAPSTAFQVSEVTYSTTATPSVMYVQNGPNKGRPICSYCNRVGHIAERCYKKHGFPPGFTPKGKFSEKNQKSQPVAAQVTMSPTSEKSQLECLAGNLSPDQIQTLIAMFSSQLQPQNGSPQHVSSQAVSPQNEAISQNSLSSDTWVIDSGATHHVSHDKSMFQSLDTTIVSFVNLPTGPNVRISGVGTVWINRDIVLKNVLFIPEFRLNLISISSLTSDLGSRVIFDPSCCQIQDLTKGLMLGEGKRIGNLYVLDTQSPAMSVNAVVDVSVWHKRLGHPSYSRLDIISEVLGTTRHKNKKAAYCHVCHLAKQKKLSFPSRNNICNSPFELLHIDTWGPFSVETVEGFKYFLTIVDDHSRAVWVFLLKTKNEVLTVFPAFIQQVENQYTTRVKSVRSDNAKELAFTEFYKEKGIISYHSCPETPEQNSVVERKHQHILNVARALMFQSNMSLPYWGDCILTAVFLINRTPSALLSNKTPYEVLTGTSPDYSQLKTFGCLCYASTSPKQRKNFLPRSRACVFLGYPFGFKGYKLLDLESNVVFTSRNVEFHEDLFPLATPQKTTTVPAEVFTPMDPLSLVKFHADGSLERYKARIVAKGYTQKEGLDYTETFSPVAKMATVKLLLKVSASKKWFLNQLDISNAFLNGDLEEVIYMKLPDGYAAIKGDPLPPNAVCRLKKSIYGLKQASRQWFLKFSDSLLKLGFKKKHGDHTLFVRSLGSEFIAVLVYVDDIVIASTTEMAATSLTEALKASFKLRELGPLKYFLGLEVARTSEGISLCQRKYALELLTSTGMLACKPSSIPMTPNLKLSKLDGVLLEDRELYRSLVGRLMYLTITRPDITFAVNKLCQFSSAPRTTHLNAVYKVLQYIKGTVGQGLFYSADPDLTLKGFADADWGTCPDSRRSTTGFTMFVGSSLISWRSKKQPTISRSSAEAEYRALALASCEMAWLATLLSELQVSTSMPILYSDSTAAIYIATNPVFHERTKHIEIDCHTVREKLDCGQLRMLHVRTEDQIADILTKPLFPHQFAHLQSKMSLHNIYASS</sequence>
<dbReference type="CDD" id="cd09272">
    <property type="entry name" value="RNase_HI_RT_Ty1"/>
    <property type="match status" value="1"/>
</dbReference>
<evidence type="ECO:0000313" key="3">
    <source>
        <dbReference type="EMBL" id="KAG7579521.1"/>
    </source>
</evidence>
<dbReference type="InterPro" id="IPR025724">
    <property type="entry name" value="GAG-pre-integrase_dom"/>
</dbReference>
<dbReference type="Pfam" id="PF03732">
    <property type="entry name" value="Retrotrans_gag"/>
    <property type="match status" value="1"/>
</dbReference>
<dbReference type="Pfam" id="PF13976">
    <property type="entry name" value="gag_pre-integrs"/>
    <property type="match status" value="1"/>
</dbReference>
<dbReference type="PANTHER" id="PTHR11439">
    <property type="entry name" value="GAG-POL-RELATED RETROTRANSPOSON"/>
    <property type="match status" value="1"/>
</dbReference>
<dbReference type="InterPro" id="IPR001584">
    <property type="entry name" value="Integrase_cat-core"/>
</dbReference>
<dbReference type="InterPro" id="IPR057670">
    <property type="entry name" value="SH3_retrovirus"/>
</dbReference>
<dbReference type="InterPro" id="IPR029472">
    <property type="entry name" value="Copia-like_N"/>
</dbReference>
<evidence type="ECO:0000256" key="1">
    <source>
        <dbReference type="SAM" id="MobiDB-lite"/>
    </source>
</evidence>
<keyword evidence="4" id="KW-1185">Reference proteome</keyword>
<evidence type="ECO:0000313" key="4">
    <source>
        <dbReference type="Proteomes" id="UP000694240"/>
    </source>
</evidence>
<feature type="region of interest" description="Disordered" evidence="1">
    <location>
        <begin position="391"/>
        <end position="411"/>
    </location>
</feature>
<reference evidence="3 4" key="1">
    <citation type="submission" date="2020-12" db="EMBL/GenBank/DDBJ databases">
        <title>Concerted genomic and epigenomic changes stabilize Arabidopsis allopolyploids.</title>
        <authorList>
            <person name="Chen Z."/>
        </authorList>
    </citation>
    <scope>NUCLEOTIDE SEQUENCE [LARGE SCALE GENOMIC DNA]</scope>
    <source>
        <strain evidence="3">Allo738</strain>
        <tissue evidence="3">Leaf</tissue>
    </source>
</reference>